<gene>
    <name evidence="2" type="ORF">MCOR_31581</name>
</gene>
<dbReference type="Proteomes" id="UP000507470">
    <property type="component" value="Unassembled WGS sequence"/>
</dbReference>
<reference evidence="2 3" key="1">
    <citation type="submission" date="2020-06" db="EMBL/GenBank/DDBJ databases">
        <authorList>
            <person name="Li R."/>
            <person name="Bekaert M."/>
        </authorList>
    </citation>
    <scope>NUCLEOTIDE SEQUENCE [LARGE SCALE GENOMIC DNA]</scope>
    <source>
        <strain evidence="3">wild</strain>
    </source>
</reference>
<dbReference type="Gene3D" id="3.30.420.10">
    <property type="entry name" value="Ribonuclease H-like superfamily/Ribonuclease H"/>
    <property type="match status" value="1"/>
</dbReference>
<proteinExistence type="predicted"/>
<dbReference type="Pfam" id="PF13384">
    <property type="entry name" value="HTH_23"/>
    <property type="match status" value="1"/>
</dbReference>
<accession>A0A6J8CL33</accession>
<dbReference type="OrthoDB" id="6127408at2759"/>
<protein>
    <recommendedName>
        <fullName evidence="1">Tc1-like transposase DDE domain-containing protein</fullName>
    </recommendedName>
</protein>
<dbReference type="PANTHER" id="PTHR46068:SF1">
    <property type="entry name" value="TRANSPOSASE IS30-LIKE HTH DOMAIN-CONTAINING PROTEIN"/>
    <property type="match status" value="1"/>
</dbReference>
<dbReference type="SUPFAM" id="SSF46689">
    <property type="entry name" value="Homeodomain-like"/>
    <property type="match status" value="1"/>
</dbReference>
<sequence>MDRKGKELSPDLKSIAVDLFRNGEKISDIARILQKPRSTISGIIRRFQDAGTIENRPRSGRPRAMLDRDYRQLEKFYQGVGTLTKVEGYINADKYISILDDNIWPVIARHFPTNDYLFQDDNAPVHRARSTKAYIARTHLQNMSWPAQSPDLNIIENVWLYIKRKLQVLGYRINSKDELYRKVFQIWQSIPLNYIRSLYNSIPRRILHVIKLKGHLTKY</sequence>
<feature type="domain" description="Tc1-like transposase DDE" evidence="1">
    <location>
        <begin position="84"/>
        <end position="179"/>
    </location>
</feature>
<dbReference type="GO" id="GO:0003676">
    <property type="term" value="F:nucleic acid binding"/>
    <property type="evidence" value="ECO:0007669"/>
    <property type="project" value="InterPro"/>
</dbReference>
<dbReference type="InterPro" id="IPR038717">
    <property type="entry name" value="Tc1-like_DDE_dom"/>
</dbReference>
<name>A0A6J8CL33_MYTCO</name>
<evidence type="ECO:0000313" key="3">
    <source>
        <dbReference type="Proteomes" id="UP000507470"/>
    </source>
</evidence>
<dbReference type="EMBL" id="CACVKT020005665">
    <property type="protein sequence ID" value="CAC5397113.1"/>
    <property type="molecule type" value="Genomic_DNA"/>
</dbReference>
<dbReference type="InterPro" id="IPR009057">
    <property type="entry name" value="Homeodomain-like_sf"/>
</dbReference>
<evidence type="ECO:0000313" key="2">
    <source>
        <dbReference type="EMBL" id="CAC5397113.1"/>
    </source>
</evidence>
<organism evidence="2 3">
    <name type="scientific">Mytilus coruscus</name>
    <name type="common">Sea mussel</name>
    <dbReference type="NCBI Taxonomy" id="42192"/>
    <lineage>
        <taxon>Eukaryota</taxon>
        <taxon>Metazoa</taxon>
        <taxon>Spiralia</taxon>
        <taxon>Lophotrochozoa</taxon>
        <taxon>Mollusca</taxon>
        <taxon>Bivalvia</taxon>
        <taxon>Autobranchia</taxon>
        <taxon>Pteriomorphia</taxon>
        <taxon>Mytilida</taxon>
        <taxon>Mytiloidea</taxon>
        <taxon>Mytilidae</taxon>
        <taxon>Mytilinae</taxon>
        <taxon>Mytilus</taxon>
    </lineage>
</organism>
<dbReference type="InterPro" id="IPR036388">
    <property type="entry name" value="WH-like_DNA-bd_sf"/>
</dbReference>
<dbReference type="AlphaFoldDB" id="A0A6J8CL33"/>
<dbReference type="InterPro" id="IPR036397">
    <property type="entry name" value="RNaseH_sf"/>
</dbReference>
<keyword evidence="3" id="KW-1185">Reference proteome</keyword>
<dbReference type="Gene3D" id="1.10.10.10">
    <property type="entry name" value="Winged helix-like DNA-binding domain superfamily/Winged helix DNA-binding domain"/>
    <property type="match status" value="1"/>
</dbReference>
<evidence type="ECO:0000259" key="1">
    <source>
        <dbReference type="Pfam" id="PF13358"/>
    </source>
</evidence>
<dbReference type="Pfam" id="PF13358">
    <property type="entry name" value="DDE_3"/>
    <property type="match status" value="1"/>
</dbReference>
<dbReference type="PANTHER" id="PTHR46068">
    <property type="entry name" value="PROTEIN CBG27172"/>
    <property type="match status" value="1"/>
</dbReference>